<evidence type="ECO:0000313" key="3">
    <source>
        <dbReference type="Proteomes" id="UP000697995"/>
    </source>
</evidence>
<reference evidence="2 3" key="1">
    <citation type="journal article" date="2020" name="Microorganisms">
        <title>Osmotic Adaptation and Compatible Solute Biosynthesis of Phototrophic Bacteria as Revealed from Genome Analyses.</title>
        <authorList>
            <person name="Imhoff J.F."/>
            <person name="Rahn T."/>
            <person name="Kunzel S."/>
            <person name="Keller A."/>
            <person name="Neulinger S.C."/>
        </authorList>
    </citation>
    <scope>NUCLEOTIDE SEQUENCE [LARGE SCALE GENOMIC DNA]</scope>
    <source>
        <strain evidence="2 3">DSM 15382</strain>
    </source>
</reference>
<proteinExistence type="predicted"/>
<feature type="domain" description="BioF2-like acetyltransferase" evidence="1">
    <location>
        <begin position="144"/>
        <end position="281"/>
    </location>
</feature>
<comment type="caution">
    <text evidence="2">The sequence shown here is derived from an EMBL/GenBank/DDBJ whole genome shotgun (WGS) entry which is preliminary data.</text>
</comment>
<organism evidence="2 3">
    <name type="scientific">Paracraurococcus ruber</name>
    <dbReference type="NCBI Taxonomy" id="77675"/>
    <lineage>
        <taxon>Bacteria</taxon>
        <taxon>Pseudomonadati</taxon>
        <taxon>Pseudomonadota</taxon>
        <taxon>Alphaproteobacteria</taxon>
        <taxon>Acetobacterales</taxon>
        <taxon>Roseomonadaceae</taxon>
        <taxon>Paracraurococcus</taxon>
    </lineage>
</organism>
<dbReference type="Proteomes" id="UP000697995">
    <property type="component" value="Unassembled WGS sequence"/>
</dbReference>
<dbReference type="EMBL" id="NRSG01000021">
    <property type="protein sequence ID" value="MBK1657562.1"/>
    <property type="molecule type" value="Genomic_DNA"/>
</dbReference>
<dbReference type="SUPFAM" id="SSF55729">
    <property type="entry name" value="Acyl-CoA N-acyltransferases (Nat)"/>
    <property type="match status" value="1"/>
</dbReference>
<evidence type="ECO:0000313" key="2">
    <source>
        <dbReference type="EMBL" id="MBK1657562.1"/>
    </source>
</evidence>
<name>A0ABS1CTH4_9PROT</name>
<dbReference type="InterPro" id="IPR038740">
    <property type="entry name" value="BioF2-like_GNAT_dom"/>
</dbReference>
<accession>A0ABS1CTH4</accession>
<evidence type="ECO:0000259" key="1">
    <source>
        <dbReference type="Pfam" id="PF13480"/>
    </source>
</evidence>
<dbReference type="InterPro" id="IPR016181">
    <property type="entry name" value="Acyl_CoA_acyltransferase"/>
</dbReference>
<keyword evidence="3" id="KW-1185">Reference proteome</keyword>
<gene>
    <name evidence="2" type="ORF">CKO45_04880</name>
</gene>
<protein>
    <recommendedName>
        <fullName evidence="1">BioF2-like acetyltransferase domain-containing protein</fullName>
    </recommendedName>
</protein>
<sequence>MAGEFFASRAWYDTLLTGALPVDAAPVLALAEDTALLPLLRQGRRLSALVSPYTLDWRPLPAPGADAAALRTAGRALGGKLRLRPPTRLDTLDPEAPGFARLLEGISAAGLRPLRFLHTGNWHEPLVPGAGWDGYLATRPPALRNTIGRKLRAARGATFEWLAAPGPALEAGIAAYADVRARSWKPHEPFPDFDAALMRVAAGLGLLRLGVLRDAAGRAMAAQYWILDRGGRRATVLKLAHAEDSRAASPGTVLTARMIQGLLAEGVAELDFGRGDDDYKRLWAGARRQRIGLLLADPLHPAGLLALARQAGGALRRRLRPAAEARPA</sequence>
<dbReference type="Pfam" id="PF13480">
    <property type="entry name" value="Acetyltransf_6"/>
    <property type="match status" value="1"/>
</dbReference>